<keyword evidence="3 7" id="KW-0378">Hydrolase</keyword>
<dbReference type="OrthoDB" id="8040642at2759"/>
<organism evidence="10 11">
    <name type="scientific">Halteria grandinella</name>
    <dbReference type="NCBI Taxonomy" id="5974"/>
    <lineage>
        <taxon>Eukaryota</taxon>
        <taxon>Sar</taxon>
        <taxon>Alveolata</taxon>
        <taxon>Ciliophora</taxon>
        <taxon>Intramacronucleata</taxon>
        <taxon>Spirotrichea</taxon>
        <taxon>Stichotrichia</taxon>
        <taxon>Sporadotrichida</taxon>
        <taxon>Halteriidae</taxon>
        <taxon>Halteria</taxon>
    </lineage>
</organism>
<dbReference type="Pfam" id="PF04083">
    <property type="entry name" value="Abhydro_lipase"/>
    <property type="match status" value="1"/>
</dbReference>
<keyword evidence="5" id="KW-0443">Lipid metabolism</keyword>
<evidence type="ECO:0000259" key="9">
    <source>
        <dbReference type="Pfam" id="PF04083"/>
    </source>
</evidence>
<dbReference type="PANTHER" id="PTHR11005">
    <property type="entry name" value="LYSOSOMAL ACID LIPASE-RELATED"/>
    <property type="match status" value="1"/>
</dbReference>
<evidence type="ECO:0000256" key="3">
    <source>
        <dbReference type="ARBA" id="ARBA00022801"/>
    </source>
</evidence>
<dbReference type="GO" id="GO:0016788">
    <property type="term" value="F:hydrolase activity, acting on ester bonds"/>
    <property type="evidence" value="ECO:0007669"/>
    <property type="project" value="InterPro"/>
</dbReference>
<evidence type="ECO:0000256" key="6">
    <source>
        <dbReference type="ARBA" id="ARBA00023180"/>
    </source>
</evidence>
<dbReference type="SUPFAM" id="SSF53474">
    <property type="entry name" value="alpha/beta-Hydrolases"/>
    <property type="match status" value="1"/>
</dbReference>
<feature type="active site" description="Nucleophile" evidence="8">
    <location>
        <position position="143"/>
    </location>
</feature>
<keyword evidence="2" id="KW-0732">Signal</keyword>
<dbReference type="Gene3D" id="3.40.50.1820">
    <property type="entry name" value="alpha/beta hydrolase"/>
    <property type="match status" value="1"/>
</dbReference>
<dbReference type="InterPro" id="IPR025483">
    <property type="entry name" value="Lipase_euk"/>
</dbReference>
<evidence type="ECO:0000256" key="2">
    <source>
        <dbReference type="ARBA" id="ARBA00022729"/>
    </source>
</evidence>
<protein>
    <recommendedName>
        <fullName evidence="7">Lipase</fullName>
    </recommendedName>
</protein>
<evidence type="ECO:0000256" key="8">
    <source>
        <dbReference type="PIRSR" id="PIRSR000862-1"/>
    </source>
</evidence>
<comment type="caution">
    <text evidence="10">The sequence shown here is derived from an EMBL/GenBank/DDBJ whole genome shotgun (WGS) entry which is preliminary data.</text>
</comment>
<feature type="domain" description="Partial AB-hydrolase lipase" evidence="9">
    <location>
        <begin position="11"/>
        <end position="67"/>
    </location>
</feature>
<dbReference type="InterPro" id="IPR029058">
    <property type="entry name" value="AB_hydrolase_fold"/>
</dbReference>
<gene>
    <name evidence="10" type="ORF">FGO68_gene15928</name>
</gene>
<keyword evidence="6" id="KW-0325">Glycoprotein</keyword>
<name>A0A8J8NWF4_HALGN</name>
<proteinExistence type="inferred from homology"/>
<dbReference type="AlphaFoldDB" id="A0A8J8NWF4"/>
<dbReference type="InterPro" id="IPR006693">
    <property type="entry name" value="AB_hydrolase_lipase"/>
</dbReference>
<comment type="similarity">
    <text evidence="1 7">Belongs to the AB hydrolase superfamily. Lipase family.</text>
</comment>
<keyword evidence="4 7" id="KW-0442">Lipid degradation</keyword>
<feature type="active site" description="Charge relay system" evidence="8">
    <location>
        <position position="317"/>
    </location>
</feature>
<evidence type="ECO:0000256" key="1">
    <source>
        <dbReference type="ARBA" id="ARBA00010701"/>
    </source>
</evidence>
<dbReference type="EMBL" id="RRYP01004483">
    <property type="protein sequence ID" value="TNV82823.1"/>
    <property type="molecule type" value="Genomic_DNA"/>
</dbReference>
<evidence type="ECO:0000256" key="4">
    <source>
        <dbReference type="ARBA" id="ARBA00022963"/>
    </source>
</evidence>
<evidence type="ECO:0000256" key="5">
    <source>
        <dbReference type="ARBA" id="ARBA00023098"/>
    </source>
</evidence>
<accession>A0A8J8NWF4</accession>
<feature type="active site" description="Charge relay system" evidence="8">
    <location>
        <position position="362"/>
    </location>
</feature>
<evidence type="ECO:0000313" key="11">
    <source>
        <dbReference type="Proteomes" id="UP000785679"/>
    </source>
</evidence>
<dbReference type="Proteomes" id="UP000785679">
    <property type="component" value="Unassembled WGS sequence"/>
</dbReference>
<evidence type="ECO:0000313" key="10">
    <source>
        <dbReference type="EMBL" id="TNV82823.1"/>
    </source>
</evidence>
<sequence length="388" mass="44175">MPAQALMSLEQQIVHAGFQVEQHTIQTEDGYLLQAFRIPSRLGKARNKQPAILQHGVVDQGGTWFFNVPEKCLAYQLVDEGYDVWITNSRGTSLSNDHLRFSSDSREFWDFSFHEMAKYDVPANLNYILEETGAQQAVYVGHSQGTSQWFLANALYPEINQKFKAFIGIAPVIYADNVHTALVDTLIKAEVPEKLMKKGMAFMHTTEKVVTYLRKMARHFPRTALVFVQSICGVNERQHVDPSRIPIMAGNDIGGTSAKTLYHWKQLVETGMIREFDYGVEKNLKLYNQTTPPPYAIDTLKDRLSQVHIMLFIGDKDIFTTKPTVDKLMALMPNATSSVTHHSGIEYRKDMVQLVSIEDYNHGDYMWAMDSDELVNTPIKAFLRKAME</sequence>
<reference evidence="10" key="1">
    <citation type="submission" date="2019-06" db="EMBL/GenBank/DDBJ databases">
        <authorList>
            <person name="Zheng W."/>
        </authorList>
    </citation>
    <scope>NUCLEOTIDE SEQUENCE</scope>
    <source>
        <strain evidence="10">QDHG01</strain>
    </source>
</reference>
<evidence type="ECO:0000256" key="7">
    <source>
        <dbReference type="PIRNR" id="PIRNR000862"/>
    </source>
</evidence>
<dbReference type="FunFam" id="3.40.50.1820:FF:000057">
    <property type="entry name" value="Lipase"/>
    <property type="match status" value="1"/>
</dbReference>
<dbReference type="GO" id="GO:0016042">
    <property type="term" value="P:lipid catabolic process"/>
    <property type="evidence" value="ECO:0007669"/>
    <property type="project" value="UniProtKB-KW"/>
</dbReference>
<keyword evidence="11" id="KW-1185">Reference proteome</keyword>
<dbReference type="PIRSF" id="PIRSF000862">
    <property type="entry name" value="Steryl_ester_lip"/>
    <property type="match status" value="1"/>
</dbReference>